<keyword evidence="9" id="KW-0472">Membrane</keyword>
<dbReference type="GO" id="GO:0046983">
    <property type="term" value="F:protein dimerization activity"/>
    <property type="evidence" value="ECO:0007669"/>
    <property type="project" value="InterPro"/>
</dbReference>
<evidence type="ECO:0000256" key="3">
    <source>
        <dbReference type="ARBA" id="ARBA00022553"/>
    </source>
</evidence>
<dbReference type="AlphaFoldDB" id="A0A9X2E5C1"/>
<sequence length="415" mass="44492">MPPGCRSPLANARTFRDWLRHNPRAVDAAMALIMFAAMAVIGSVYRPGGWREFDLVGYALTGWMCLPLAARRIAPMTVLVAVTAVYIGYLSLGYLPSINLYPPMVAFYTVAANKSPSTTTVGALLLAAGLFYSGLVVPELPMAAAAAQSVAAPAVLWVMAGVARRLNLRNRQLAEATEQLRREQEHRVELAVAQERLQIARELHDAVAHHISVISLQAGLARYVFDSDPDTARAAVRTIGDTSRETLDDLRRVLKLLRPSEPSTTDIAPAEIEPAPGLARLEALLDRVRGVGVNAGLRIIGPVDDLPSGLQTTVYRIIQESLTNVIKHAGRCEASVTVRRDSRHLRVTVSNRGNDTAAPPSADGLGCGHGLLGMRERARLYGGTVTAGPRADGGYAVELIVPWPAPGTGETAVAR</sequence>
<evidence type="ECO:0000313" key="14">
    <source>
        <dbReference type="Proteomes" id="UP001139157"/>
    </source>
</evidence>
<dbReference type="EC" id="2.7.13.3" evidence="2"/>
<dbReference type="InterPro" id="IPR003594">
    <property type="entry name" value="HATPase_dom"/>
</dbReference>
<evidence type="ECO:0000256" key="8">
    <source>
        <dbReference type="ARBA" id="ARBA00023012"/>
    </source>
</evidence>
<dbReference type="InterPro" id="IPR050482">
    <property type="entry name" value="Sensor_HK_TwoCompSys"/>
</dbReference>
<keyword evidence="8" id="KW-0902">Two-component regulatory system</keyword>
<keyword evidence="9" id="KW-1133">Transmembrane helix</keyword>
<evidence type="ECO:0000259" key="11">
    <source>
        <dbReference type="Pfam" id="PF07730"/>
    </source>
</evidence>
<accession>A0A9X2E5C1</accession>
<feature type="transmembrane region" description="Helical" evidence="9">
    <location>
        <begin position="25"/>
        <end position="45"/>
    </location>
</feature>
<feature type="domain" description="DUF7134" evidence="12">
    <location>
        <begin position="16"/>
        <end position="160"/>
    </location>
</feature>
<feature type="transmembrane region" description="Helical" evidence="9">
    <location>
        <begin position="73"/>
        <end position="95"/>
    </location>
</feature>
<dbReference type="PANTHER" id="PTHR24421:SF10">
    <property type="entry name" value="NITRATE_NITRITE SENSOR PROTEIN NARQ"/>
    <property type="match status" value="1"/>
</dbReference>
<dbReference type="Gene3D" id="1.20.5.1930">
    <property type="match status" value="1"/>
</dbReference>
<dbReference type="GO" id="GO:0005524">
    <property type="term" value="F:ATP binding"/>
    <property type="evidence" value="ECO:0007669"/>
    <property type="project" value="UniProtKB-KW"/>
</dbReference>
<keyword evidence="4" id="KW-0808">Transferase</keyword>
<dbReference type="Pfam" id="PF07730">
    <property type="entry name" value="HisKA_3"/>
    <property type="match status" value="1"/>
</dbReference>
<dbReference type="GO" id="GO:0000155">
    <property type="term" value="F:phosphorelay sensor kinase activity"/>
    <property type="evidence" value="ECO:0007669"/>
    <property type="project" value="InterPro"/>
</dbReference>
<dbReference type="CDD" id="cd16917">
    <property type="entry name" value="HATPase_UhpB-NarQ-NarX-like"/>
    <property type="match status" value="1"/>
</dbReference>
<protein>
    <recommendedName>
        <fullName evidence="2">histidine kinase</fullName>
        <ecNumber evidence="2">2.7.13.3</ecNumber>
    </recommendedName>
</protein>
<comment type="caution">
    <text evidence="13">The sequence shown here is derived from an EMBL/GenBank/DDBJ whole genome shotgun (WGS) entry which is preliminary data.</text>
</comment>
<feature type="transmembrane region" description="Helical" evidence="9">
    <location>
        <begin position="143"/>
        <end position="163"/>
    </location>
</feature>
<keyword evidence="6 13" id="KW-0418">Kinase</keyword>
<name>A0A9X2E5C1_9NOCA</name>
<evidence type="ECO:0000256" key="7">
    <source>
        <dbReference type="ARBA" id="ARBA00022840"/>
    </source>
</evidence>
<proteinExistence type="predicted"/>
<keyword evidence="3" id="KW-0597">Phosphoprotein</keyword>
<gene>
    <name evidence="13" type="ORF">NDR86_00180</name>
</gene>
<dbReference type="InterPro" id="IPR036890">
    <property type="entry name" value="HATPase_C_sf"/>
</dbReference>
<dbReference type="EMBL" id="JAMRXG010000001">
    <property type="protein sequence ID" value="MCM6771883.1"/>
    <property type="molecule type" value="Genomic_DNA"/>
</dbReference>
<comment type="catalytic activity">
    <reaction evidence="1">
        <text>ATP + protein L-histidine = ADP + protein N-phospho-L-histidine.</text>
        <dbReference type="EC" id="2.7.13.3"/>
    </reaction>
</comment>
<evidence type="ECO:0000256" key="9">
    <source>
        <dbReference type="SAM" id="Phobius"/>
    </source>
</evidence>
<dbReference type="InterPro" id="IPR011712">
    <property type="entry name" value="Sig_transdc_His_kin_sub3_dim/P"/>
</dbReference>
<keyword evidence="14" id="KW-1185">Reference proteome</keyword>
<evidence type="ECO:0000256" key="4">
    <source>
        <dbReference type="ARBA" id="ARBA00022679"/>
    </source>
</evidence>
<keyword evidence="9" id="KW-0812">Transmembrane</keyword>
<feature type="domain" description="Signal transduction histidine kinase subgroup 3 dimerisation and phosphoacceptor" evidence="11">
    <location>
        <begin position="195"/>
        <end position="261"/>
    </location>
</feature>
<evidence type="ECO:0000256" key="5">
    <source>
        <dbReference type="ARBA" id="ARBA00022741"/>
    </source>
</evidence>
<evidence type="ECO:0000313" key="13">
    <source>
        <dbReference type="EMBL" id="MCM6771883.1"/>
    </source>
</evidence>
<keyword evidence="7" id="KW-0067">ATP-binding</keyword>
<dbReference type="RefSeq" id="WP_251908766.1">
    <property type="nucleotide sequence ID" value="NZ_JAMRXG010000001.1"/>
</dbReference>
<evidence type="ECO:0000256" key="6">
    <source>
        <dbReference type="ARBA" id="ARBA00022777"/>
    </source>
</evidence>
<dbReference type="Pfam" id="PF02518">
    <property type="entry name" value="HATPase_c"/>
    <property type="match status" value="1"/>
</dbReference>
<keyword evidence="5" id="KW-0547">Nucleotide-binding</keyword>
<dbReference type="GO" id="GO:0016020">
    <property type="term" value="C:membrane"/>
    <property type="evidence" value="ECO:0007669"/>
    <property type="project" value="InterPro"/>
</dbReference>
<dbReference type="Proteomes" id="UP001139157">
    <property type="component" value="Unassembled WGS sequence"/>
</dbReference>
<feature type="domain" description="Histidine kinase/HSP90-like ATPase" evidence="10">
    <location>
        <begin position="311"/>
        <end position="402"/>
    </location>
</feature>
<dbReference type="Pfam" id="PF23539">
    <property type="entry name" value="DUF7134"/>
    <property type="match status" value="1"/>
</dbReference>
<evidence type="ECO:0000259" key="12">
    <source>
        <dbReference type="Pfam" id="PF23539"/>
    </source>
</evidence>
<dbReference type="InterPro" id="IPR055558">
    <property type="entry name" value="DUF7134"/>
</dbReference>
<reference evidence="13" key="1">
    <citation type="submission" date="2022-06" db="EMBL/GenBank/DDBJ databases">
        <title>Novel species in genus nocardia.</title>
        <authorList>
            <person name="Li F."/>
        </authorList>
    </citation>
    <scope>NUCLEOTIDE SEQUENCE</scope>
    <source>
        <strain evidence="13">CDC141</strain>
    </source>
</reference>
<dbReference type="SUPFAM" id="SSF55874">
    <property type="entry name" value="ATPase domain of HSP90 chaperone/DNA topoisomerase II/histidine kinase"/>
    <property type="match status" value="1"/>
</dbReference>
<feature type="transmembrane region" description="Helical" evidence="9">
    <location>
        <begin position="116"/>
        <end position="137"/>
    </location>
</feature>
<dbReference type="PANTHER" id="PTHR24421">
    <property type="entry name" value="NITRATE/NITRITE SENSOR PROTEIN NARX-RELATED"/>
    <property type="match status" value="1"/>
</dbReference>
<evidence type="ECO:0000256" key="2">
    <source>
        <dbReference type="ARBA" id="ARBA00012438"/>
    </source>
</evidence>
<organism evidence="13 14">
    <name type="scientific">Nocardia pulmonis</name>
    <dbReference type="NCBI Taxonomy" id="2951408"/>
    <lineage>
        <taxon>Bacteria</taxon>
        <taxon>Bacillati</taxon>
        <taxon>Actinomycetota</taxon>
        <taxon>Actinomycetes</taxon>
        <taxon>Mycobacteriales</taxon>
        <taxon>Nocardiaceae</taxon>
        <taxon>Nocardia</taxon>
    </lineage>
</organism>
<dbReference type="Gene3D" id="3.30.565.10">
    <property type="entry name" value="Histidine kinase-like ATPase, C-terminal domain"/>
    <property type="match status" value="1"/>
</dbReference>
<evidence type="ECO:0000259" key="10">
    <source>
        <dbReference type="Pfam" id="PF02518"/>
    </source>
</evidence>
<evidence type="ECO:0000256" key="1">
    <source>
        <dbReference type="ARBA" id="ARBA00000085"/>
    </source>
</evidence>